<protein>
    <recommendedName>
        <fullName evidence="5">Spindle pole body component</fullName>
    </recommendedName>
</protein>
<dbReference type="PANTHER" id="PTHR19302:SF33">
    <property type="entry name" value="GAMMA-TUBULIN COMPLEX COMPONENT 5"/>
    <property type="match status" value="1"/>
</dbReference>
<dbReference type="InterPro" id="IPR007259">
    <property type="entry name" value="GCP"/>
</dbReference>
<dbReference type="InterPro" id="IPR040457">
    <property type="entry name" value="GCP_C"/>
</dbReference>
<dbReference type="EMBL" id="CP034459">
    <property type="protein sequence ID" value="QBM89374.1"/>
    <property type="molecule type" value="Genomic_DNA"/>
</dbReference>
<dbReference type="Pfam" id="PF17681">
    <property type="entry name" value="GCP_N_terminal"/>
    <property type="match status" value="1"/>
</dbReference>
<keyword evidence="2 5" id="KW-0963">Cytoplasm</keyword>
<dbReference type="AlphaFoldDB" id="A0A4P6XU08"/>
<gene>
    <name evidence="9" type="primary">MPUL0D04440</name>
    <name evidence="9" type="ORF">METSCH_D04440</name>
</gene>
<sequence>MDQSPDGSDILLRPPPRLVTLRSLFHLDFSVRSDVHSSSIKPVSLSDVQDVSTQQALVIKDMLFALLGYEGHYVRHSERYLADLLRDRIRGPDFKVAAPLDISLKTVTKKLLRYGKYYLGLRHFAQIYDMLHFGRVNQRLCCEIRRCLAQFRRLVLSFEHQFDHSDHFSLSVMDNEIQNSCGDRIRHLYEITCAIHAETEQRNPRFETSTSVSSAISGDSAGRDPRFDTFLDSVRTDISLGTNVSSDPNQFDVCKGGLVLQIVETRIAQFEGDMKAGNFLFDLFEAISLDYVALLNMWLAEGEVDDHFQEFLVKKNDLPKSIFYANVERYWDELYVVKTDGLISQILGKDIQAKVLATGKYLNIFKRCIGTASLHDFPDKISTVACPETITSLCAQDLHLKIFQFYDRANNLLLKLLFRGYHFKELLTCIHESYLLSDSSKTDCFLDKTLHELGKSKTSVSTVTLIDTFNGIFLLGSENRSAPKNPELASTHTRVANLLKTFQKFSIDTKSFYELSEEIISTRTFDAQTDFTGDEQASRAIRRLVSQSLKQQQASSASDQSSEASDKDHVIAAVNIDCELPFPLNLIVCEKHVFEYQLIFKLQMILRYVSKTADYARRDIMHSSVWNYKHFPPPVSKLVLRLRVLMFRMKSFVTELQNYLDHIVIDANFSLLKDAIEKISSSIDKPRPASRAARSSSPHKDIQPLAKHANKNNSIFDEKIKFVANRQASAANFARDTNYDDIQGLGRSLETYLGNILRDSMITNTQLLEQLRHTLNLVSGFAKMTGRLKKTFISTEDALFQAFARDYPGQFENIVVDDEMVRQRTMGLNNVITKFWTDFNSSLRLLSDGLKQASTETAAFTALTEKLAVL</sequence>
<dbReference type="GO" id="GO:0005874">
    <property type="term" value="C:microtubule"/>
    <property type="evidence" value="ECO:0007669"/>
    <property type="project" value="UniProtKB-KW"/>
</dbReference>
<dbReference type="GO" id="GO:0031122">
    <property type="term" value="P:cytoplasmic microtubule organization"/>
    <property type="evidence" value="ECO:0007669"/>
    <property type="project" value="TreeGrafter"/>
</dbReference>
<comment type="similarity">
    <text evidence="1 5">Belongs to the TUBGCP family.</text>
</comment>
<dbReference type="GO" id="GO:0000930">
    <property type="term" value="C:gamma-tubulin complex"/>
    <property type="evidence" value="ECO:0007669"/>
    <property type="project" value="UniProtKB-ARBA"/>
</dbReference>
<feature type="domain" description="Gamma tubulin complex component protein N-terminal" evidence="8">
    <location>
        <begin position="59"/>
        <end position="418"/>
    </location>
</feature>
<dbReference type="PANTHER" id="PTHR19302">
    <property type="entry name" value="GAMMA TUBULIN COMPLEX PROTEIN"/>
    <property type="match status" value="1"/>
</dbReference>
<evidence type="ECO:0000256" key="1">
    <source>
        <dbReference type="ARBA" id="ARBA00010337"/>
    </source>
</evidence>
<reference evidence="10" key="1">
    <citation type="submission" date="2019-03" db="EMBL/GenBank/DDBJ databases">
        <title>Snf2 controls pulcherriminic acid biosynthesis and connects pigmentation and antifungal activity of the yeast Metschnikowia pulcherrima.</title>
        <authorList>
            <person name="Gore-Lloyd D."/>
            <person name="Sumann I."/>
            <person name="Brachmann A.O."/>
            <person name="Schneeberger K."/>
            <person name="Ortiz-Merino R.A."/>
            <person name="Moreno-Beltran M."/>
            <person name="Schlaefli M."/>
            <person name="Kirner P."/>
            <person name="Santos Kron A."/>
            <person name="Wolfe K.H."/>
            <person name="Piel J."/>
            <person name="Ahrens C.H."/>
            <person name="Henk D."/>
            <person name="Freimoser F.M."/>
        </authorList>
    </citation>
    <scope>NUCLEOTIDE SEQUENCE [LARGE SCALE GENOMIC DNA]</scope>
    <source>
        <strain evidence="10">APC 1.2</strain>
    </source>
</reference>
<dbReference type="InterPro" id="IPR042241">
    <property type="entry name" value="GCP_C_sf"/>
</dbReference>
<dbReference type="GO" id="GO:0000922">
    <property type="term" value="C:spindle pole"/>
    <property type="evidence" value="ECO:0007669"/>
    <property type="project" value="InterPro"/>
</dbReference>
<evidence type="ECO:0000259" key="8">
    <source>
        <dbReference type="Pfam" id="PF17681"/>
    </source>
</evidence>
<evidence type="ECO:0000313" key="10">
    <source>
        <dbReference type="Proteomes" id="UP000292447"/>
    </source>
</evidence>
<comment type="subcellular location">
    <subcellularLocation>
        <location evidence="5">Cytoplasm</location>
        <location evidence="5">Cytoskeleton</location>
        <location evidence="5">Microtubule organizing center</location>
    </subcellularLocation>
</comment>
<dbReference type="GO" id="GO:0051321">
    <property type="term" value="P:meiotic cell cycle"/>
    <property type="evidence" value="ECO:0007669"/>
    <property type="project" value="TreeGrafter"/>
</dbReference>
<proteinExistence type="inferred from homology"/>
<name>A0A4P6XU08_9ASCO</name>
<evidence type="ECO:0000256" key="2">
    <source>
        <dbReference type="ARBA" id="ARBA00022490"/>
    </source>
</evidence>
<dbReference type="InterPro" id="IPR041470">
    <property type="entry name" value="GCP_N"/>
</dbReference>
<dbReference type="STRING" id="2163413.A0A4P6XU08"/>
<dbReference type="GO" id="GO:0005816">
    <property type="term" value="C:spindle pole body"/>
    <property type="evidence" value="ECO:0007669"/>
    <property type="project" value="UniProtKB-ARBA"/>
</dbReference>
<dbReference type="GO" id="GO:0051225">
    <property type="term" value="P:spindle assembly"/>
    <property type="evidence" value="ECO:0007669"/>
    <property type="project" value="TreeGrafter"/>
</dbReference>
<evidence type="ECO:0000256" key="4">
    <source>
        <dbReference type="ARBA" id="ARBA00023212"/>
    </source>
</evidence>
<feature type="domain" description="Gamma tubulin complex component C-terminal" evidence="7">
    <location>
        <begin position="538"/>
        <end position="856"/>
    </location>
</feature>
<evidence type="ECO:0000313" key="9">
    <source>
        <dbReference type="EMBL" id="QBM89374.1"/>
    </source>
</evidence>
<dbReference type="GO" id="GO:0051011">
    <property type="term" value="F:microtubule minus-end binding"/>
    <property type="evidence" value="ECO:0007669"/>
    <property type="project" value="TreeGrafter"/>
</dbReference>
<keyword evidence="10" id="KW-1185">Reference proteome</keyword>
<dbReference type="Proteomes" id="UP000292447">
    <property type="component" value="Chromosome IV"/>
</dbReference>
<evidence type="ECO:0000256" key="3">
    <source>
        <dbReference type="ARBA" id="ARBA00022701"/>
    </source>
</evidence>
<organism evidence="9 10">
    <name type="scientific">Metschnikowia aff. pulcherrima</name>
    <dbReference type="NCBI Taxonomy" id="2163413"/>
    <lineage>
        <taxon>Eukaryota</taxon>
        <taxon>Fungi</taxon>
        <taxon>Dikarya</taxon>
        <taxon>Ascomycota</taxon>
        <taxon>Saccharomycotina</taxon>
        <taxon>Pichiomycetes</taxon>
        <taxon>Metschnikowiaceae</taxon>
        <taxon>Metschnikowia</taxon>
    </lineage>
</organism>
<evidence type="ECO:0000259" key="7">
    <source>
        <dbReference type="Pfam" id="PF04130"/>
    </source>
</evidence>
<keyword evidence="4 5" id="KW-0206">Cytoskeleton</keyword>
<dbReference type="GO" id="GO:0007020">
    <property type="term" value="P:microtubule nucleation"/>
    <property type="evidence" value="ECO:0007669"/>
    <property type="project" value="InterPro"/>
</dbReference>
<evidence type="ECO:0000256" key="6">
    <source>
        <dbReference type="SAM" id="MobiDB-lite"/>
    </source>
</evidence>
<dbReference type="Pfam" id="PF04130">
    <property type="entry name" value="GCP_C_terminal"/>
    <property type="match status" value="1"/>
</dbReference>
<dbReference type="GO" id="GO:0000278">
    <property type="term" value="P:mitotic cell cycle"/>
    <property type="evidence" value="ECO:0007669"/>
    <property type="project" value="TreeGrafter"/>
</dbReference>
<feature type="region of interest" description="Disordered" evidence="6">
    <location>
        <begin position="683"/>
        <end position="708"/>
    </location>
</feature>
<dbReference type="Gene3D" id="1.20.120.1900">
    <property type="entry name" value="Gamma-tubulin complex, C-terminal domain"/>
    <property type="match status" value="1"/>
</dbReference>
<keyword evidence="3 5" id="KW-0493">Microtubule</keyword>
<accession>A0A4P6XU08</accession>
<dbReference type="GO" id="GO:0043015">
    <property type="term" value="F:gamma-tubulin binding"/>
    <property type="evidence" value="ECO:0007669"/>
    <property type="project" value="InterPro"/>
</dbReference>
<evidence type="ECO:0000256" key="5">
    <source>
        <dbReference type="RuleBase" id="RU363050"/>
    </source>
</evidence>